<comment type="caution">
    <text evidence="5">The sequence shown here is derived from an EMBL/GenBank/DDBJ whole genome shotgun (WGS) entry which is preliminary data.</text>
</comment>
<keyword evidence="2" id="KW-0472">Membrane</keyword>
<keyword evidence="4" id="KW-0732">Signal</keyword>
<comment type="subcellular location">
    <subcellularLocation>
        <location evidence="1">Cell outer membrane</location>
    </subcellularLocation>
</comment>
<protein>
    <submittedName>
        <fullName evidence="5">TonB-dependent receptor</fullName>
    </submittedName>
</protein>
<dbReference type="EMBL" id="SKFH01000015">
    <property type="protein sequence ID" value="TCZ70564.1"/>
    <property type="molecule type" value="Genomic_DNA"/>
</dbReference>
<gene>
    <name evidence="5" type="ORF">E0486_10515</name>
</gene>
<dbReference type="Gene3D" id="2.40.170.20">
    <property type="entry name" value="TonB-dependent receptor, beta-barrel domain"/>
    <property type="match status" value="1"/>
</dbReference>
<dbReference type="RefSeq" id="WP_131852133.1">
    <property type="nucleotide sequence ID" value="NZ_SKFH01000015.1"/>
</dbReference>
<dbReference type="Proteomes" id="UP000295164">
    <property type="component" value="Unassembled WGS sequence"/>
</dbReference>
<dbReference type="InterPro" id="IPR037066">
    <property type="entry name" value="Plug_dom_sf"/>
</dbReference>
<evidence type="ECO:0000313" key="5">
    <source>
        <dbReference type="EMBL" id="TCZ70564.1"/>
    </source>
</evidence>
<evidence type="ECO:0000313" key="6">
    <source>
        <dbReference type="Proteomes" id="UP000295164"/>
    </source>
</evidence>
<feature type="signal peptide" evidence="4">
    <location>
        <begin position="1"/>
        <end position="19"/>
    </location>
</feature>
<name>A0A4V2WML7_9BACT</name>
<dbReference type="Gene3D" id="2.170.130.10">
    <property type="entry name" value="TonB-dependent receptor, plug domain"/>
    <property type="match status" value="1"/>
</dbReference>
<sequence>MSKSRLLPVLLCAGIAAQAQQTKPADSTSRATRDTTIEEMKQGVLDNIPVITLDENDMGDAGTQNISSILTAGRDPYFNATSFNFSAARFRVRGLENDHFSTYMNGVPMDNLDNGFAPYGLWGGLNDVMRNRDVEYGLRPNTFAYGDIGSNTNIDVRASKQRAQTSINYALANRNYTHRIMLTHGTGLSKRGWAFVGSVSARWADEGYVPGTYYKSFSFFAGVDKRINSRNLLSLVAFGAPTENGRGAAATQEAMDLAGSPYYNPNWGYQNGVKRNASVGKTNQPVLILTHDFRIKNNMSLLTGAGFSFGDRSVTALDWYNAPDPRPDYYRNLPSYLDRFASVIDPVQAAAVRDAWMNDENVRQINWQRLYDVNRASWDTIRTVDGKSGNDIAGRRSRYVLQDRVINTQRLNLNTTFNARFGNHVDFTGGLTAQLQKNHYYQKIADLLGGDFYVDLNQFAERAYPNDPNVNQNNLNAPNRLVREGDRYGYDYNINLKQATAWAQGVFKFKKVDFFAAAQVSHTSYQREGFVRSGLFPNESFGKGQLNEFTNYAAKGGVTYKFNGRNYIYVNGSYQTRAPFFDNVYISPRTRNTQQANLQSEEIQTVEGAYIHVAPKLKVRVGGYYTNMDKQMDVMSYYDDLVQNFVNVAMSGVSRKLFGAELGVEYTIGYGLSVNAAAAVGRYYYDSNPVAVITADNTAEVLGSRQTYIKNFRLPTPQEAYSLGATYRSARYWFVSLTGNYFNQSYLTINPLRRTWDAVQNASSPAEYNRIFDQTQFDNQYTLDFFFGYTKRLPRAFNLHGKPTTFVFNAGVNNLTNNRSLITGGYEQLRFDGTAGADNSLRVDKFPPKLYYAYGINFFTSVGIRF</sequence>
<dbReference type="AlphaFoldDB" id="A0A4V2WML7"/>
<evidence type="ECO:0000256" key="3">
    <source>
        <dbReference type="ARBA" id="ARBA00023237"/>
    </source>
</evidence>
<keyword evidence="3" id="KW-0998">Cell outer membrane</keyword>
<evidence type="ECO:0000256" key="4">
    <source>
        <dbReference type="SAM" id="SignalP"/>
    </source>
</evidence>
<keyword evidence="6" id="KW-1185">Reference proteome</keyword>
<evidence type="ECO:0000256" key="1">
    <source>
        <dbReference type="ARBA" id="ARBA00004442"/>
    </source>
</evidence>
<dbReference type="InterPro" id="IPR036942">
    <property type="entry name" value="Beta-barrel_TonB_sf"/>
</dbReference>
<dbReference type="OrthoDB" id="1453181at2"/>
<keyword evidence="5" id="KW-0675">Receptor</keyword>
<evidence type="ECO:0000256" key="2">
    <source>
        <dbReference type="ARBA" id="ARBA00023136"/>
    </source>
</evidence>
<organism evidence="5 6">
    <name type="scientific">Flaviaesturariibacter aridisoli</name>
    <dbReference type="NCBI Taxonomy" id="2545761"/>
    <lineage>
        <taxon>Bacteria</taxon>
        <taxon>Pseudomonadati</taxon>
        <taxon>Bacteroidota</taxon>
        <taxon>Chitinophagia</taxon>
        <taxon>Chitinophagales</taxon>
        <taxon>Chitinophagaceae</taxon>
        <taxon>Flaviaestuariibacter</taxon>
    </lineage>
</organism>
<dbReference type="GO" id="GO:0009279">
    <property type="term" value="C:cell outer membrane"/>
    <property type="evidence" value="ECO:0007669"/>
    <property type="project" value="UniProtKB-SubCell"/>
</dbReference>
<feature type="chain" id="PRO_5020244203" evidence="4">
    <location>
        <begin position="20"/>
        <end position="866"/>
    </location>
</feature>
<accession>A0A4V2WML7</accession>
<proteinExistence type="predicted"/>
<reference evidence="5 6" key="1">
    <citation type="submission" date="2019-03" db="EMBL/GenBank/DDBJ databases">
        <authorList>
            <person name="Kim M.K.M."/>
        </authorList>
    </citation>
    <scope>NUCLEOTIDE SEQUENCE [LARGE SCALE GENOMIC DNA]</scope>
    <source>
        <strain evidence="5 6">17J68-15</strain>
    </source>
</reference>
<dbReference type="SUPFAM" id="SSF56935">
    <property type="entry name" value="Porins"/>
    <property type="match status" value="1"/>
</dbReference>